<dbReference type="Pfam" id="PF00089">
    <property type="entry name" value="Trypsin"/>
    <property type="match status" value="1"/>
</dbReference>
<dbReference type="SMART" id="SM00020">
    <property type="entry name" value="Tryp_SPc"/>
    <property type="match status" value="1"/>
</dbReference>
<feature type="domain" description="Peptidase S1" evidence="9">
    <location>
        <begin position="36"/>
        <end position="261"/>
    </location>
</feature>
<evidence type="ECO:0000259" key="9">
    <source>
        <dbReference type="PROSITE" id="PS50240"/>
    </source>
</evidence>
<evidence type="ECO:0000256" key="6">
    <source>
        <dbReference type="RuleBase" id="RU363034"/>
    </source>
</evidence>
<evidence type="ECO:0000256" key="1">
    <source>
        <dbReference type="ARBA" id="ARBA00007664"/>
    </source>
</evidence>
<dbReference type="Gene3D" id="2.40.10.10">
    <property type="entry name" value="Trypsin-like serine proteases"/>
    <property type="match status" value="1"/>
</dbReference>
<dbReference type="PROSITE" id="PS00134">
    <property type="entry name" value="TRYPSIN_HIS"/>
    <property type="match status" value="1"/>
</dbReference>
<evidence type="ECO:0000256" key="7">
    <source>
        <dbReference type="SAM" id="MobiDB-lite"/>
    </source>
</evidence>
<keyword evidence="6" id="KW-0645">Protease</keyword>
<dbReference type="VEuPathDB" id="FungiDB:AeMF1_010566"/>
<feature type="signal peptide" evidence="8">
    <location>
        <begin position="1"/>
        <end position="19"/>
    </location>
</feature>
<keyword evidence="6" id="KW-0378">Hydrolase</keyword>
<comment type="caution">
    <text evidence="10">The sequence shown here is derived from an EMBL/GenBank/DDBJ whole genome shotgun (WGS) entry which is preliminary data.</text>
</comment>
<dbReference type="InterPro" id="IPR009003">
    <property type="entry name" value="Peptidase_S1_PA"/>
</dbReference>
<dbReference type="PANTHER" id="PTHR24276">
    <property type="entry name" value="POLYSERASE-RELATED"/>
    <property type="match status" value="1"/>
</dbReference>
<dbReference type="InterPro" id="IPR050430">
    <property type="entry name" value="Peptidase_S1"/>
</dbReference>
<protein>
    <recommendedName>
        <fullName evidence="9">Peptidase S1 domain-containing protein</fullName>
    </recommendedName>
</protein>
<comment type="similarity">
    <text evidence="1">Belongs to the peptidase S1 family.</text>
</comment>
<dbReference type="AlphaFoldDB" id="A0A6G0W9N5"/>
<dbReference type="EMBL" id="VJMJ01000286">
    <property type="protein sequence ID" value="KAF0724040.1"/>
    <property type="molecule type" value="Genomic_DNA"/>
</dbReference>
<keyword evidence="3" id="KW-0843">Virulence</keyword>
<dbReference type="InterPro" id="IPR033116">
    <property type="entry name" value="TRYPSIN_SER"/>
</dbReference>
<evidence type="ECO:0000313" key="10">
    <source>
        <dbReference type="EMBL" id="KAF0724040.1"/>
    </source>
</evidence>
<keyword evidence="5" id="KW-0325">Glycoprotein</keyword>
<keyword evidence="2 8" id="KW-0732">Signal</keyword>
<keyword evidence="11" id="KW-1185">Reference proteome</keyword>
<reference evidence="10 11" key="1">
    <citation type="submission" date="2019-07" db="EMBL/GenBank/DDBJ databases">
        <title>Genomics analysis of Aphanomyces spp. identifies a new class of oomycete effector associated with host adaptation.</title>
        <authorList>
            <person name="Gaulin E."/>
        </authorList>
    </citation>
    <scope>NUCLEOTIDE SEQUENCE [LARGE SCALE GENOMIC DNA]</scope>
    <source>
        <strain evidence="10 11">ATCC 201684</strain>
    </source>
</reference>
<dbReference type="PRINTS" id="PR00722">
    <property type="entry name" value="CHYMOTRYPSIN"/>
</dbReference>
<keyword evidence="4" id="KW-1015">Disulfide bond</keyword>
<evidence type="ECO:0000256" key="2">
    <source>
        <dbReference type="ARBA" id="ARBA00022729"/>
    </source>
</evidence>
<dbReference type="GO" id="GO:0006508">
    <property type="term" value="P:proteolysis"/>
    <property type="evidence" value="ECO:0007669"/>
    <property type="project" value="UniProtKB-KW"/>
</dbReference>
<dbReference type="InterPro" id="IPR001314">
    <property type="entry name" value="Peptidase_S1A"/>
</dbReference>
<dbReference type="InterPro" id="IPR001254">
    <property type="entry name" value="Trypsin_dom"/>
</dbReference>
<keyword evidence="6" id="KW-0720">Serine protease</keyword>
<proteinExistence type="inferred from homology"/>
<feature type="compositionally biased region" description="Acidic residues" evidence="7">
    <location>
        <begin position="265"/>
        <end position="282"/>
    </location>
</feature>
<evidence type="ECO:0000256" key="3">
    <source>
        <dbReference type="ARBA" id="ARBA00023026"/>
    </source>
</evidence>
<gene>
    <name evidence="10" type="ORF">Ae201684_017205</name>
</gene>
<feature type="region of interest" description="Disordered" evidence="7">
    <location>
        <begin position="259"/>
        <end position="282"/>
    </location>
</feature>
<dbReference type="Proteomes" id="UP000481153">
    <property type="component" value="Unassembled WGS sequence"/>
</dbReference>
<name>A0A6G0W9N5_9STRA</name>
<dbReference type="CDD" id="cd00190">
    <property type="entry name" value="Tryp_SPc"/>
    <property type="match status" value="1"/>
</dbReference>
<dbReference type="PANTHER" id="PTHR24276:SF98">
    <property type="entry name" value="FI18310P1-RELATED"/>
    <property type="match status" value="1"/>
</dbReference>
<dbReference type="GO" id="GO:0004252">
    <property type="term" value="F:serine-type endopeptidase activity"/>
    <property type="evidence" value="ECO:0007669"/>
    <property type="project" value="InterPro"/>
</dbReference>
<dbReference type="FunFam" id="2.40.10.10:FF:000002">
    <property type="entry name" value="Transmembrane protease serine"/>
    <property type="match status" value="1"/>
</dbReference>
<dbReference type="InterPro" id="IPR043504">
    <property type="entry name" value="Peptidase_S1_PA_chymotrypsin"/>
</dbReference>
<evidence type="ECO:0000256" key="8">
    <source>
        <dbReference type="SAM" id="SignalP"/>
    </source>
</evidence>
<dbReference type="InterPro" id="IPR018114">
    <property type="entry name" value="TRYPSIN_HIS"/>
</dbReference>
<evidence type="ECO:0000256" key="4">
    <source>
        <dbReference type="ARBA" id="ARBA00023157"/>
    </source>
</evidence>
<feature type="chain" id="PRO_5026003498" description="Peptidase S1 domain-containing protein" evidence="8">
    <location>
        <begin position="20"/>
        <end position="282"/>
    </location>
</feature>
<accession>A0A6G0W9N5</accession>
<sequence>MGIWLWLLVAFVTLAEIQAQRSPRRKFRNKTVKREIVGGLKAKVGEPRYLAGLKGSADEETECGSTLIAPKLLLTAAHCVLDNIKVAAIGTHYNTGYEGGELLEIAEKLPHPKYNDDPSAGYDVAVMKLAKASTITPGKLLFDPVPAGTPLTVRGWGLTADGGNTSKEMLEVQVNALSDKQFKKKLKIKDWPRNSFCAGGVKGKDSCQGDSGGPIVVTEVKDEFVVGVVSWGYGCGEDKKPGVYVRLSDPEVRNFIQQYLNSKSDDDDGDDDDDDDDYAGRS</sequence>
<organism evidence="10 11">
    <name type="scientific">Aphanomyces euteiches</name>
    <dbReference type="NCBI Taxonomy" id="100861"/>
    <lineage>
        <taxon>Eukaryota</taxon>
        <taxon>Sar</taxon>
        <taxon>Stramenopiles</taxon>
        <taxon>Oomycota</taxon>
        <taxon>Saprolegniomycetes</taxon>
        <taxon>Saprolegniales</taxon>
        <taxon>Verrucalvaceae</taxon>
        <taxon>Aphanomyces</taxon>
    </lineage>
</organism>
<dbReference type="PROSITE" id="PS00135">
    <property type="entry name" value="TRYPSIN_SER"/>
    <property type="match status" value="1"/>
</dbReference>
<evidence type="ECO:0000256" key="5">
    <source>
        <dbReference type="ARBA" id="ARBA00023180"/>
    </source>
</evidence>
<dbReference type="SUPFAM" id="SSF50494">
    <property type="entry name" value="Trypsin-like serine proteases"/>
    <property type="match status" value="1"/>
</dbReference>
<evidence type="ECO:0000313" key="11">
    <source>
        <dbReference type="Proteomes" id="UP000481153"/>
    </source>
</evidence>
<dbReference type="PROSITE" id="PS50240">
    <property type="entry name" value="TRYPSIN_DOM"/>
    <property type="match status" value="1"/>
</dbReference>